<feature type="domain" description="HAMP" evidence="11">
    <location>
        <begin position="210"/>
        <end position="262"/>
    </location>
</feature>
<dbReference type="SUPFAM" id="SSF58104">
    <property type="entry name" value="Methyl-accepting chemotaxis protein (MCP) signaling domain"/>
    <property type="match status" value="1"/>
</dbReference>
<dbReference type="Pfam" id="PF00672">
    <property type="entry name" value="HAMP"/>
    <property type="match status" value="1"/>
</dbReference>
<dbReference type="InterPro" id="IPR033480">
    <property type="entry name" value="sCache_2"/>
</dbReference>
<gene>
    <name evidence="12" type="ORF">CJ014_26240</name>
</gene>
<sequence length="558" mass="58193">MIRINSIAGRFYALIALAVLAVAGVAGLSTYELTATNRIHRAETLRSLTDTALSSVGHFADLARSGALDEAAAKKAALTTLSAMRYDGNEYFFVIDFDARMVMHPIKPELDGQDLASATDPAGAHLFKDMAQLARNGGGYYSYLWPRPGAEQPVPKTSYLLPFPAWGWAIGTGVYVDDVAAENRASVMWAALSTLLVAALLVLVAGLLTRAITRPMKALRVSMADIAEGRQAVVAGLGRSDEVGEMARAVDVFRRNAEERDALRAEQERAEHDRQRRREAVERLISGFGGDVGRQLDAVMSEMSGLDRLAGDLSTAGEETERLADAAAQGAEQSATSASAVASASDELRGAISEISQQIARTSEVTSRAAEMVDGANKRVGELAELAVAIGEVVTLIDNIAAQTNLLALNATIEAARAGETGKGFAVVASEVKSLAAQTAKATSTISEKIESIQSSTGGTVEAIRSIGVVMNEVQSYTTAISAAIEEQGVVTGSIAANIGAVSSGAAELTRSVGGVTAAAEKSRAAAGSVFSTSAGVTAKTAELRQRVRAFLDDVAAA</sequence>
<feature type="transmembrane region" description="Helical" evidence="9">
    <location>
        <begin position="187"/>
        <end position="208"/>
    </location>
</feature>
<dbReference type="PROSITE" id="PS50111">
    <property type="entry name" value="CHEMOTAXIS_TRANSDUC_2"/>
    <property type="match status" value="1"/>
</dbReference>
<evidence type="ECO:0000256" key="2">
    <source>
        <dbReference type="ARBA" id="ARBA00022475"/>
    </source>
</evidence>
<dbReference type="PANTHER" id="PTHR32089">
    <property type="entry name" value="METHYL-ACCEPTING CHEMOTAXIS PROTEIN MCPB"/>
    <property type="match status" value="1"/>
</dbReference>
<organism evidence="12 13">
    <name type="scientific">Pleomorphomonas carboxyditropha</name>
    <dbReference type="NCBI Taxonomy" id="2023338"/>
    <lineage>
        <taxon>Bacteria</taxon>
        <taxon>Pseudomonadati</taxon>
        <taxon>Pseudomonadota</taxon>
        <taxon>Alphaproteobacteria</taxon>
        <taxon>Hyphomicrobiales</taxon>
        <taxon>Pleomorphomonadaceae</taxon>
        <taxon>Pleomorphomonas</taxon>
    </lineage>
</organism>
<dbReference type="PANTHER" id="PTHR32089:SF112">
    <property type="entry name" value="LYSOZYME-LIKE PROTEIN-RELATED"/>
    <property type="match status" value="1"/>
</dbReference>
<evidence type="ECO:0000256" key="7">
    <source>
        <dbReference type="ARBA" id="ARBA00029447"/>
    </source>
</evidence>
<evidence type="ECO:0000256" key="4">
    <source>
        <dbReference type="ARBA" id="ARBA00022989"/>
    </source>
</evidence>
<dbReference type="SMART" id="SM00283">
    <property type="entry name" value="MA"/>
    <property type="match status" value="1"/>
</dbReference>
<dbReference type="PROSITE" id="PS50885">
    <property type="entry name" value="HAMP"/>
    <property type="match status" value="1"/>
</dbReference>
<proteinExistence type="inferred from homology"/>
<keyword evidence="13" id="KW-1185">Reference proteome</keyword>
<dbReference type="CDD" id="cd06225">
    <property type="entry name" value="HAMP"/>
    <property type="match status" value="1"/>
</dbReference>
<keyword evidence="2" id="KW-1003">Cell membrane</keyword>
<dbReference type="SMART" id="SM01049">
    <property type="entry name" value="Cache_2"/>
    <property type="match status" value="1"/>
</dbReference>
<dbReference type="GO" id="GO:0005886">
    <property type="term" value="C:plasma membrane"/>
    <property type="evidence" value="ECO:0007669"/>
    <property type="project" value="UniProtKB-SubCell"/>
</dbReference>
<dbReference type="Pfam" id="PF00015">
    <property type="entry name" value="MCPsignal"/>
    <property type="match status" value="1"/>
</dbReference>
<keyword evidence="3 9" id="KW-0812">Transmembrane</keyword>
<evidence type="ECO:0000313" key="12">
    <source>
        <dbReference type="EMBL" id="PIO96295.1"/>
    </source>
</evidence>
<dbReference type="AlphaFoldDB" id="A0A2G9WNQ4"/>
<dbReference type="GO" id="GO:0007165">
    <property type="term" value="P:signal transduction"/>
    <property type="evidence" value="ECO:0007669"/>
    <property type="project" value="UniProtKB-KW"/>
</dbReference>
<feature type="domain" description="Methyl-accepting transducer" evidence="10">
    <location>
        <begin position="302"/>
        <end position="531"/>
    </location>
</feature>
<evidence type="ECO:0000256" key="8">
    <source>
        <dbReference type="PROSITE-ProRule" id="PRU00284"/>
    </source>
</evidence>
<reference evidence="12 13" key="1">
    <citation type="submission" date="2017-08" db="EMBL/GenBank/DDBJ databases">
        <title>Pleomorphomonas carboxidotrophicus sp. nov., a new mesophilic hydrogenogenic carboxidotroph.</title>
        <authorList>
            <person name="Esquivel-Elizondo S."/>
            <person name="Krajmalnik-Brown R."/>
            <person name="Maldonado J."/>
        </authorList>
    </citation>
    <scope>NUCLEOTIDE SEQUENCE [LARGE SCALE GENOMIC DNA]</scope>
    <source>
        <strain evidence="12 13">SVCO-16</strain>
    </source>
</reference>
<keyword evidence="6 8" id="KW-0807">Transducer</keyword>
<dbReference type="InterPro" id="IPR004089">
    <property type="entry name" value="MCPsignal_dom"/>
</dbReference>
<evidence type="ECO:0000256" key="1">
    <source>
        <dbReference type="ARBA" id="ARBA00004651"/>
    </source>
</evidence>
<dbReference type="SMART" id="SM00304">
    <property type="entry name" value="HAMP"/>
    <property type="match status" value="1"/>
</dbReference>
<dbReference type="Gene3D" id="1.10.287.950">
    <property type="entry name" value="Methyl-accepting chemotaxis protein"/>
    <property type="match status" value="1"/>
</dbReference>
<dbReference type="EMBL" id="NQVN01000040">
    <property type="protein sequence ID" value="PIO96295.1"/>
    <property type="molecule type" value="Genomic_DNA"/>
</dbReference>
<evidence type="ECO:0000256" key="6">
    <source>
        <dbReference type="ARBA" id="ARBA00023224"/>
    </source>
</evidence>
<keyword evidence="4 9" id="KW-1133">Transmembrane helix</keyword>
<dbReference type="Gene3D" id="3.30.450.20">
    <property type="entry name" value="PAS domain"/>
    <property type="match status" value="1"/>
</dbReference>
<evidence type="ECO:0000256" key="5">
    <source>
        <dbReference type="ARBA" id="ARBA00023136"/>
    </source>
</evidence>
<protein>
    <recommendedName>
        <fullName evidence="14">Chemotaxis protein</fullName>
    </recommendedName>
</protein>
<evidence type="ECO:0000259" key="11">
    <source>
        <dbReference type="PROSITE" id="PS50885"/>
    </source>
</evidence>
<dbReference type="OrthoDB" id="3378718at2"/>
<evidence type="ECO:0008006" key="14">
    <source>
        <dbReference type="Google" id="ProtNLM"/>
    </source>
</evidence>
<comment type="subcellular location">
    <subcellularLocation>
        <location evidence="1">Cell membrane</location>
        <topology evidence="1">Multi-pass membrane protein</topology>
    </subcellularLocation>
</comment>
<comment type="similarity">
    <text evidence="7">Belongs to the methyl-accepting chemotaxis (MCP) protein family.</text>
</comment>
<comment type="caution">
    <text evidence="12">The sequence shown here is derived from an EMBL/GenBank/DDBJ whole genome shotgun (WGS) entry which is preliminary data.</text>
</comment>
<dbReference type="RefSeq" id="WP_100083463.1">
    <property type="nucleotide sequence ID" value="NZ_NQVN01000040.1"/>
</dbReference>
<evidence type="ECO:0000256" key="3">
    <source>
        <dbReference type="ARBA" id="ARBA00022692"/>
    </source>
</evidence>
<evidence type="ECO:0000256" key="9">
    <source>
        <dbReference type="SAM" id="Phobius"/>
    </source>
</evidence>
<dbReference type="Proteomes" id="UP000231070">
    <property type="component" value="Unassembled WGS sequence"/>
</dbReference>
<evidence type="ECO:0000259" key="10">
    <source>
        <dbReference type="PROSITE" id="PS50111"/>
    </source>
</evidence>
<accession>A0A2G9WNQ4</accession>
<dbReference type="InterPro" id="IPR003660">
    <property type="entry name" value="HAMP_dom"/>
</dbReference>
<evidence type="ECO:0000313" key="13">
    <source>
        <dbReference type="Proteomes" id="UP000231070"/>
    </source>
</evidence>
<name>A0A2G9WNQ4_9HYPH</name>
<dbReference type="Gene3D" id="6.10.340.10">
    <property type="match status" value="1"/>
</dbReference>
<dbReference type="Pfam" id="PF17200">
    <property type="entry name" value="sCache_2"/>
    <property type="match status" value="1"/>
</dbReference>
<keyword evidence="5 9" id="KW-0472">Membrane</keyword>